<feature type="signal peptide" evidence="9">
    <location>
        <begin position="1"/>
        <end position="20"/>
    </location>
</feature>
<evidence type="ECO:0000256" key="4">
    <source>
        <dbReference type="ARBA" id="ARBA00022989"/>
    </source>
</evidence>
<feature type="compositionally biased region" description="Low complexity" evidence="7">
    <location>
        <begin position="81"/>
        <end position="92"/>
    </location>
</feature>
<evidence type="ECO:0000256" key="7">
    <source>
        <dbReference type="SAM" id="MobiDB-lite"/>
    </source>
</evidence>
<dbReference type="InterPro" id="IPR039261">
    <property type="entry name" value="FNR_nucleotide-bd"/>
</dbReference>
<sequence length="704" mass="76148">MPAFAFIGIITLAITAPAVAHVSTGRAGNGFIGYPIAMYKPTCAYACRDTVASWALNCTDGKAMDGHDMSDMPGMGTGGDPKPSMDMGSGSPSPECFATNDPFLQTLAWCMSTHCTDEDVATLESYWQLNVAGRQAVQPLPEDSYQRALLKVTTPPTSVLDADAVLNEVSLVDEDAYQANWGGNYGFENMEITHERYGLILFISGAVVPIVFSFFRLLPLPASFTSKFYSYLIDPPLFGRYHAVPVLGLAIVPTRGQGIFIAYIIIINTVLSSVGYRSLTPNSWFSSVPDEIAAYIANRVGVLSFANVPLLVLYSSRNNALLWLTNWSHATFLLVHRWVAIICMLQAALHSAMYLQSYTVLGGDAYTAESQLSYWYWGIIATLSFVLLMPLSILWLRKRLYEVFLAAHIALAVLGLVGCYLHIYYRFEHQWGYETWIYIAFAIWAFDRLLARPVRLAANGGLDSTGHVYLYFPTLTWRVWENHPFSVSAGAHRMTTGAAVAMVSEGEDLAKGSAHAQDDVGHKAPIYRSDSPASSSGDITGTIPATTVLVRLCSGLTALLAKHAASPAGIPVLVESSYGEKMTILPDNPTHPSAAYPNLLCIAGGVGVTALLPMLDGAGSLMPRAGATSLYWGVRSEALVAAVETMVHRFDLRAVLEKEVLGAVGCTTVAVCGPPGMADEVRCIVAGLGRNGAVVRLVEESYSW</sequence>
<reference evidence="11" key="1">
    <citation type="journal article" date="2023" name="Mol. Phylogenet. Evol.">
        <title>Genome-scale phylogeny and comparative genomics of the fungal order Sordariales.</title>
        <authorList>
            <person name="Hensen N."/>
            <person name="Bonometti L."/>
            <person name="Westerberg I."/>
            <person name="Brannstrom I.O."/>
            <person name="Guillou S."/>
            <person name="Cros-Aarteil S."/>
            <person name="Calhoun S."/>
            <person name="Haridas S."/>
            <person name="Kuo A."/>
            <person name="Mondo S."/>
            <person name="Pangilinan J."/>
            <person name="Riley R."/>
            <person name="LaButti K."/>
            <person name="Andreopoulos B."/>
            <person name="Lipzen A."/>
            <person name="Chen C."/>
            <person name="Yan M."/>
            <person name="Daum C."/>
            <person name="Ng V."/>
            <person name="Clum A."/>
            <person name="Steindorff A."/>
            <person name="Ohm R.A."/>
            <person name="Martin F."/>
            <person name="Silar P."/>
            <person name="Natvig D.O."/>
            <person name="Lalanne C."/>
            <person name="Gautier V."/>
            <person name="Ament-Velasquez S.L."/>
            <person name="Kruys A."/>
            <person name="Hutchinson M.I."/>
            <person name="Powell A.J."/>
            <person name="Barry K."/>
            <person name="Miller A.N."/>
            <person name="Grigoriev I.V."/>
            <person name="Debuchy R."/>
            <person name="Gladieux P."/>
            <person name="Hiltunen Thoren M."/>
            <person name="Johannesson H."/>
        </authorList>
    </citation>
    <scope>NUCLEOTIDE SEQUENCE</scope>
    <source>
        <strain evidence="11">CBS 314.62</strain>
    </source>
</reference>
<reference evidence="11" key="2">
    <citation type="submission" date="2023-06" db="EMBL/GenBank/DDBJ databases">
        <authorList>
            <consortium name="Lawrence Berkeley National Laboratory"/>
            <person name="Haridas S."/>
            <person name="Hensen N."/>
            <person name="Bonometti L."/>
            <person name="Westerberg I."/>
            <person name="Brannstrom I.O."/>
            <person name="Guillou S."/>
            <person name="Cros-Aarteil S."/>
            <person name="Calhoun S."/>
            <person name="Kuo A."/>
            <person name="Mondo S."/>
            <person name="Pangilinan J."/>
            <person name="Riley R."/>
            <person name="Labutti K."/>
            <person name="Andreopoulos B."/>
            <person name="Lipzen A."/>
            <person name="Chen C."/>
            <person name="Yanf M."/>
            <person name="Daum C."/>
            <person name="Ng V."/>
            <person name="Clum A."/>
            <person name="Steindorff A."/>
            <person name="Ohm R."/>
            <person name="Martin F."/>
            <person name="Silar P."/>
            <person name="Natvig D."/>
            <person name="Lalanne C."/>
            <person name="Gautier V."/>
            <person name="Ament-Velasquez S.L."/>
            <person name="Kruys A."/>
            <person name="Hutchinson M.I."/>
            <person name="Powell A.J."/>
            <person name="Barry K."/>
            <person name="Miller A.N."/>
            <person name="Grigoriev I.V."/>
            <person name="Debuchy R."/>
            <person name="Gladieux P."/>
            <person name="Thoren M.H."/>
            <person name="Johannesson H."/>
        </authorList>
    </citation>
    <scope>NUCLEOTIDE SEQUENCE</scope>
    <source>
        <strain evidence="11">CBS 314.62</strain>
    </source>
</reference>
<feature type="transmembrane region" description="Helical" evidence="8">
    <location>
        <begin position="296"/>
        <end position="314"/>
    </location>
</feature>
<dbReference type="SUPFAM" id="SSF52343">
    <property type="entry name" value="Ferredoxin reductase-like, C-terminal NADP-linked domain"/>
    <property type="match status" value="1"/>
</dbReference>
<accession>A0AAE1CBY2</accession>
<keyword evidence="3 8" id="KW-0812">Transmembrane</keyword>
<dbReference type="InterPro" id="IPR013130">
    <property type="entry name" value="Fe3_Rdtase_TM_dom"/>
</dbReference>
<feature type="domain" description="Ferric oxidoreductase" evidence="10">
    <location>
        <begin position="301"/>
        <end position="419"/>
    </location>
</feature>
<dbReference type="InterPro" id="IPR051410">
    <property type="entry name" value="Ferric/Cupric_Reductase"/>
</dbReference>
<dbReference type="PANTHER" id="PTHR32361">
    <property type="entry name" value="FERRIC/CUPRIC REDUCTASE TRANSMEMBRANE COMPONENT"/>
    <property type="match status" value="1"/>
</dbReference>
<evidence type="ECO:0000256" key="2">
    <source>
        <dbReference type="ARBA" id="ARBA00022448"/>
    </source>
</evidence>
<name>A0AAE1CBY2_9PEZI</name>
<comment type="subcellular location">
    <subcellularLocation>
        <location evidence="1">Membrane</location>
        <topology evidence="1">Multi-pass membrane protein</topology>
    </subcellularLocation>
</comment>
<organism evidence="11 12">
    <name type="scientific">Podospora appendiculata</name>
    <dbReference type="NCBI Taxonomy" id="314037"/>
    <lineage>
        <taxon>Eukaryota</taxon>
        <taxon>Fungi</taxon>
        <taxon>Dikarya</taxon>
        <taxon>Ascomycota</taxon>
        <taxon>Pezizomycotina</taxon>
        <taxon>Sordariomycetes</taxon>
        <taxon>Sordariomycetidae</taxon>
        <taxon>Sordariales</taxon>
        <taxon>Podosporaceae</taxon>
        <taxon>Podospora</taxon>
    </lineage>
</organism>
<dbReference type="GO" id="GO:0005886">
    <property type="term" value="C:plasma membrane"/>
    <property type="evidence" value="ECO:0007669"/>
    <property type="project" value="TreeGrafter"/>
</dbReference>
<evidence type="ECO:0000256" key="1">
    <source>
        <dbReference type="ARBA" id="ARBA00004141"/>
    </source>
</evidence>
<evidence type="ECO:0000256" key="5">
    <source>
        <dbReference type="ARBA" id="ARBA00023065"/>
    </source>
</evidence>
<feature type="chain" id="PRO_5041950393" evidence="9">
    <location>
        <begin position="21"/>
        <end position="704"/>
    </location>
</feature>
<keyword evidence="2" id="KW-0813">Transport</keyword>
<gene>
    <name evidence="11" type="ORF">B0T22DRAFT_511284</name>
</gene>
<keyword evidence="5" id="KW-0406">Ion transport</keyword>
<dbReference type="GO" id="GO:0000293">
    <property type="term" value="F:ferric-chelate reductase activity"/>
    <property type="evidence" value="ECO:0007669"/>
    <property type="project" value="TreeGrafter"/>
</dbReference>
<feature type="transmembrane region" description="Helical" evidence="8">
    <location>
        <begin position="258"/>
        <end position="276"/>
    </location>
</feature>
<dbReference type="EMBL" id="JAULSO010000002">
    <property type="protein sequence ID" value="KAK3688053.1"/>
    <property type="molecule type" value="Genomic_DNA"/>
</dbReference>
<evidence type="ECO:0000313" key="11">
    <source>
        <dbReference type="EMBL" id="KAK3688053.1"/>
    </source>
</evidence>
<evidence type="ECO:0000256" key="8">
    <source>
        <dbReference type="SAM" id="Phobius"/>
    </source>
</evidence>
<evidence type="ECO:0000256" key="6">
    <source>
        <dbReference type="ARBA" id="ARBA00023136"/>
    </source>
</evidence>
<feature type="transmembrane region" description="Helical" evidence="8">
    <location>
        <begin position="403"/>
        <end position="423"/>
    </location>
</feature>
<feature type="transmembrane region" description="Helical" evidence="8">
    <location>
        <begin position="374"/>
        <end position="396"/>
    </location>
</feature>
<dbReference type="GO" id="GO:0006879">
    <property type="term" value="P:intracellular iron ion homeostasis"/>
    <property type="evidence" value="ECO:0007669"/>
    <property type="project" value="TreeGrafter"/>
</dbReference>
<evidence type="ECO:0000313" key="12">
    <source>
        <dbReference type="Proteomes" id="UP001270362"/>
    </source>
</evidence>
<keyword evidence="9" id="KW-0732">Signal</keyword>
<keyword evidence="12" id="KW-1185">Reference proteome</keyword>
<comment type="caution">
    <text evidence="11">The sequence shown here is derived from an EMBL/GenBank/DDBJ whole genome shotgun (WGS) entry which is preliminary data.</text>
</comment>
<dbReference type="PANTHER" id="PTHR32361:SF9">
    <property type="entry name" value="FERRIC REDUCTASE TRANSMEMBRANE COMPONENT 3-RELATED"/>
    <property type="match status" value="1"/>
</dbReference>
<keyword evidence="4 8" id="KW-1133">Transmembrane helix</keyword>
<keyword evidence="6 8" id="KW-0472">Membrane</keyword>
<feature type="transmembrane region" description="Helical" evidence="8">
    <location>
        <begin position="197"/>
        <end position="218"/>
    </location>
</feature>
<dbReference type="Proteomes" id="UP001270362">
    <property type="component" value="Unassembled WGS sequence"/>
</dbReference>
<dbReference type="Pfam" id="PF01794">
    <property type="entry name" value="Ferric_reduct"/>
    <property type="match status" value="1"/>
</dbReference>
<dbReference type="GO" id="GO:0015677">
    <property type="term" value="P:copper ion import"/>
    <property type="evidence" value="ECO:0007669"/>
    <property type="project" value="TreeGrafter"/>
</dbReference>
<dbReference type="AlphaFoldDB" id="A0AAE1CBY2"/>
<evidence type="ECO:0000259" key="10">
    <source>
        <dbReference type="Pfam" id="PF01794"/>
    </source>
</evidence>
<feature type="region of interest" description="Disordered" evidence="7">
    <location>
        <begin position="73"/>
        <end position="92"/>
    </location>
</feature>
<evidence type="ECO:0000256" key="3">
    <source>
        <dbReference type="ARBA" id="ARBA00022692"/>
    </source>
</evidence>
<feature type="transmembrane region" description="Helical" evidence="8">
    <location>
        <begin position="335"/>
        <end position="354"/>
    </location>
</feature>
<protein>
    <submittedName>
        <fullName evidence="11">Ferric-chelate reductase</fullName>
    </submittedName>
</protein>
<dbReference type="CDD" id="cd06186">
    <property type="entry name" value="NOX_Duox_like_FAD_NADP"/>
    <property type="match status" value="1"/>
</dbReference>
<proteinExistence type="predicted"/>
<dbReference type="GO" id="GO:0006826">
    <property type="term" value="P:iron ion transport"/>
    <property type="evidence" value="ECO:0007669"/>
    <property type="project" value="TreeGrafter"/>
</dbReference>
<evidence type="ECO:0000256" key="9">
    <source>
        <dbReference type="SAM" id="SignalP"/>
    </source>
</evidence>